<keyword evidence="3" id="KW-1185">Reference proteome</keyword>
<feature type="region of interest" description="Disordered" evidence="1">
    <location>
        <begin position="136"/>
        <end position="207"/>
    </location>
</feature>
<proteinExistence type="predicted"/>
<dbReference type="Proteomes" id="UP000645828">
    <property type="component" value="Unassembled WGS sequence"/>
</dbReference>
<dbReference type="AlphaFoldDB" id="A0A811ZIP4"/>
<reference evidence="2" key="1">
    <citation type="submission" date="2020-12" db="EMBL/GenBank/DDBJ databases">
        <authorList>
            <consortium name="Molecular Ecology Group"/>
        </authorList>
    </citation>
    <scope>NUCLEOTIDE SEQUENCE</scope>
    <source>
        <strain evidence="2">TBG_1078</strain>
    </source>
</reference>
<feature type="compositionally biased region" description="Basic and acidic residues" evidence="1">
    <location>
        <begin position="166"/>
        <end position="180"/>
    </location>
</feature>
<sequence length="282" mass="30633">MRTPRLCPREASNRACLRLIGCAVPGRAAEGATCYGLTSMLCRNMCRCLFPRGGTGRRGRFSNPFPPLSPLSHASRLFSHSAPGSPCPRGSPSSSQASRKACLHLLSSFLISNFLFNPLLPDLFCSVHAAFQRMNGQQKAPSPSPASCQPCPRHTGRDLAGSAEEPDGRGRKKPPEERRPAPPSLPFGRRHLESSVEGETWTHDSAPSSFQIGRLGWKCPCELGGPSKGQGKNAGRGTSLSNGLRAPMTFAHPLEMSGKQNGQIFCLQSFRLNLFKFFIVWD</sequence>
<evidence type="ECO:0000256" key="1">
    <source>
        <dbReference type="SAM" id="MobiDB-lite"/>
    </source>
</evidence>
<organism evidence="2 3">
    <name type="scientific">Nyctereutes procyonoides</name>
    <name type="common">Raccoon dog</name>
    <name type="synonym">Canis procyonoides</name>
    <dbReference type="NCBI Taxonomy" id="34880"/>
    <lineage>
        <taxon>Eukaryota</taxon>
        <taxon>Metazoa</taxon>
        <taxon>Chordata</taxon>
        <taxon>Craniata</taxon>
        <taxon>Vertebrata</taxon>
        <taxon>Euteleostomi</taxon>
        <taxon>Mammalia</taxon>
        <taxon>Eutheria</taxon>
        <taxon>Laurasiatheria</taxon>
        <taxon>Carnivora</taxon>
        <taxon>Caniformia</taxon>
        <taxon>Canidae</taxon>
        <taxon>Nyctereutes</taxon>
    </lineage>
</organism>
<comment type="caution">
    <text evidence="2">The sequence shown here is derived from an EMBL/GenBank/DDBJ whole genome shotgun (WGS) entry which is preliminary data.</text>
</comment>
<dbReference type="EMBL" id="CAJHUB010000768">
    <property type="protein sequence ID" value="CAD7688543.1"/>
    <property type="molecule type" value="Genomic_DNA"/>
</dbReference>
<evidence type="ECO:0000313" key="3">
    <source>
        <dbReference type="Proteomes" id="UP000645828"/>
    </source>
</evidence>
<feature type="compositionally biased region" description="Low complexity" evidence="1">
    <location>
        <begin position="137"/>
        <end position="152"/>
    </location>
</feature>
<gene>
    <name evidence="2" type="ORF">NYPRO_LOCUS21336</name>
</gene>
<name>A0A811ZIP4_NYCPR</name>
<evidence type="ECO:0000313" key="2">
    <source>
        <dbReference type="EMBL" id="CAD7688543.1"/>
    </source>
</evidence>
<protein>
    <submittedName>
        <fullName evidence="2">(raccoon dog) hypothetical protein</fullName>
    </submittedName>
</protein>
<accession>A0A811ZIP4</accession>